<dbReference type="OrthoDB" id="2691032at2759"/>
<protein>
    <submittedName>
        <fullName evidence="1">Uncharacterized protein</fullName>
    </submittedName>
</protein>
<organism evidence="1 2">
    <name type="scientific">Wolfiporia cocos (strain MD-104)</name>
    <name type="common">Brown rot fungus</name>
    <dbReference type="NCBI Taxonomy" id="742152"/>
    <lineage>
        <taxon>Eukaryota</taxon>
        <taxon>Fungi</taxon>
        <taxon>Dikarya</taxon>
        <taxon>Basidiomycota</taxon>
        <taxon>Agaricomycotina</taxon>
        <taxon>Agaricomycetes</taxon>
        <taxon>Polyporales</taxon>
        <taxon>Phaeolaceae</taxon>
        <taxon>Wolfiporia</taxon>
    </lineage>
</organism>
<name>A0A2H3J351_WOLCO</name>
<dbReference type="Proteomes" id="UP000218811">
    <property type="component" value="Unassembled WGS sequence"/>
</dbReference>
<dbReference type="EMBL" id="KB467865">
    <property type="protein sequence ID" value="PCH36135.1"/>
    <property type="molecule type" value="Genomic_DNA"/>
</dbReference>
<keyword evidence="2" id="KW-1185">Reference proteome</keyword>
<dbReference type="STRING" id="742152.A0A2H3J351"/>
<accession>A0A2H3J351</accession>
<dbReference type="AlphaFoldDB" id="A0A2H3J351"/>
<evidence type="ECO:0000313" key="1">
    <source>
        <dbReference type="EMBL" id="PCH36135.1"/>
    </source>
</evidence>
<gene>
    <name evidence="1" type="ORF">WOLCODRAFT_156861</name>
</gene>
<evidence type="ECO:0000313" key="2">
    <source>
        <dbReference type="Proteomes" id="UP000218811"/>
    </source>
</evidence>
<sequence>MAPFDTIMWVHEVQHMIQEIQAWCIYVHHVKGRIDNPDFMDNMNVLPVRGVITLCAPVAALEPQVHDYPSDVMVSMPLSGVLPIAMVDPRKPNPFLVLDASPVPENQAGPPILQSPSRPTDFEDTLLTTLDSTEVQAEQFTSNNIPMETEREPTPLPEFIVNETMLETLHCTLRDSTGSLNVEQLEQLRATCLGCVWRHCSDWNRITLIKEPTPVVQEFAEEVLLDDMDGSTL</sequence>
<reference evidence="1 2" key="1">
    <citation type="journal article" date="2012" name="Science">
        <title>The Paleozoic origin of enzymatic lignin decomposition reconstructed from 31 fungal genomes.</title>
        <authorList>
            <person name="Floudas D."/>
            <person name="Binder M."/>
            <person name="Riley R."/>
            <person name="Barry K."/>
            <person name="Blanchette R.A."/>
            <person name="Henrissat B."/>
            <person name="Martinez A.T."/>
            <person name="Otillar R."/>
            <person name="Spatafora J.W."/>
            <person name="Yadav J.S."/>
            <person name="Aerts A."/>
            <person name="Benoit I."/>
            <person name="Boyd A."/>
            <person name="Carlson A."/>
            <person name="Copeland A."/>
            <person name="Coutinho P.M."/>
            <person name="de Vries R.P."/>
            <person name="Ferreira P."/>
            <person name="Findley K."/>
            <person name="Foster B."/>
            <person name="Gaskell J."/>
            <person name="Glotzer D."/>
            <person name="Gorecki P."/>
            <person name="Heitman J."/>
            <person name="Hesse C."/>
            <person name="Hori C."/>
            <person name="Igarashi K."/>
            <person name="Jurgens J.A."/>
            <person name="Kallen N."/>
            <person name="Kersten P."/>
            <person name="Kohler A."/>
            <person name="Kuees U."/>
            <person name="Kumar T.K.A."/>
            <person name="Kuo A."/>
            <person name="LaButti K."/>
            <person name="Larrondo L.F."/>
            <person name="Lindquist E."/>
            <person name="Ling A."/>
            <person name="Lombard V."/>
            <person name="Lucas S."/>
            <person name="Lundell T."/>
            <person name="Martin R."/>
            <person name="McLaughlin D.J."/>
            <person name="Morgenstern I."/>
            <person name="Morin E."/>
            <person name="Murat C."/>
            <person name="Nagy L.G."/>
            <person name="Nolan M."/>
            <person name="Ohm R.A."/>
            <person name="Patyshakuliyeva A."/>
            <person name="Rokas A."/>
            <person name="Ruiz-Duenas F.J."/>
            <person name="Sabat G."/>
            <person name="Salamov A."/>
            <person name="Samejima M."/>
            <person name="Schmutz J."/>
            <person name="Slot J.C."/>
            <person name="St John F."/>
            <person name="Stenlid J."/>
            <person name="Sun H."/>
            <person name="Sun S."/>
            <person name="Syed K."/>
            <person name="Tsang A."/>
            <person name="Wiebenga A."/>
            <person name="Young D."/>
            <person name="Pisabarro A."/>
            <person name="Eastwood D.C."/>
            <person name="Martin F."/>
            <person name="Cullen D."/>
            <person name="Grigoriev I.V."/>
            <person name="Hibbett D.S."/>
        </authorList>
    </citation>
    <scope>NUCLEOTIDE SEQUENCE [LARGE SCALE GENOMIC DNA]</scope>
    <source>
        <strain evidence="1 2">MD-104</strain>
    </source>
</reference>
<proteinExistence type="predicted"/>